<proteinExistence type="predicted"/>
<dbReference type="EMBL" id="AM235768">
    <property type="protein sequence ID" value="CAM96417.1"/>
    <property type="molecule type" value="Genomic_DNA"/>
</dbReference>
<geneLocation type="plasmid" evidence="1 2">
    <name>pQBR103</name>
</geneLocation>
<keyword evidence="1" id="KW-0614">Plasmid</keyword>
<organism evidence="1 2">
    <name type="scientific">Pseudomonas fluorescens (strain SBW25)</name>
    <dbReference type="NCBI Taxonomy" id="216595"/>
    <lineage>
        <taxon>Bacteria</taxon>
        <taxon>Pseudomonadati</taxon>
        <taxon>Pseudomonadota</taxon>
        <taxon>Gammaproteobacteria</taxon>
        <taxon>Pseudomonadales</taxon>
        <taxon>Pseudomonadaceae</taxon>
        <taxon>Pseudomonas</taxon>
    </lineage>
</organism>
<name>A4V7Y3_PSEFS</name>
<protein>
    <submittedName>
        <fullName evidence="1">Uncharacterized protein</fullName>
    </submittedName>
</protein>
<dbReference type="Proteomes" id="UP000002332">
    <property type="component" value="Plasmid pQBR103"/>
</dbReference>
<sequence length="251" mass="28622">MSTNLYNGRILRNATLSDALARLKDLRPEAVTRAQAAVAQLIAAKRYYWADMDQNFIPIPRKEYGSFYWRVLDILKQQRIKVEGEGIRSVDWDFTFQVILIPHHEHVLALYYLENNPGFTQMLTQAGFADFHYQNATDGPDDIPFSEWEARCIAWDEAMPSGVPAHAGLKYQVVTWTDIGLTLQNRDLILSTRPEDDARRIRVAYNLIDPMPQTPESRDMGIFQLAKQGEAIAQARAPHVFLATDETVNGQ</sequence>
<dbReference type="RefSeq" id="WP_011923192.1">
    <property type="nucleotide sequence ID" value="NC_009444.1"/>
</dbReference>
<accession>A4V7Y3</accession>
<dbReference type="AlphaFoldDB" id="A4V7Y3"/>
<gene>
    <name evidence="1" type="ordered locus">pQBR0385</name>
</gene>
<reference evidence="1 2" key="1">
    <citation type="journal article" date="2007" name="ISME J.">
        <title>Sequence-based analysis of pQBR103; a representative of a unique, transfer-proficient mega plasmid resident in the microbial community of sugar beet.</title>
        <authorList>
            <person name="Tett A."/>
            <person name="Spiers A.J."/>
            <person name="Crossman L.C."/>
            <person name="Ager D."/>
            <person name="Ciric L."/>
            <person name="Dow J.M."/>
            <person name="Fry J.C."/>
            <person name="Harris D."/>
            <person name="Lilley A."/>
            <person name="Oliver A."/>
            <person name="Parkhill J."/>
            <person name="Quail M.A."/>
            <person name="Rainey P.B."/>
            <person name="Saunders N.J."/>
            <person name="Seeger K."/>
            <person name="Snyder L.A.S."/>
            <person name="Squares R."/>
            <person name="Thomas C.M."/>
            <person name="Turner S.L."/>
            <person name="Zhang X.-X."/>
            <person name="Field D."/>
            <person name="Bailey M.J."/>
        </authorList>
    </citation>
    <scope>NUCLEOTIDE SEQUENCE [LARGE SCALE GENOMIC DNA]</scope>
    <source>
        <strain evidence="1 2">SBW25</strain>
    </source>
</reference>
<evidence type="ECO:0000313" key="2">
    <source>
        <dbReference type="Proteomes" id="UP000002332"/>
    </source>
</evidence>
<evidence type="ECO:0000313" key="1">
    <source>
        <dbReference type="EMBL" id="CAM96417.1"/>
    </source>
</evidence>